<dbReference type="Proteomes" id="UP000006365">
    <property type="component" value="Chromosome"/>
</dbReference>
<organism evidence="1 2">
    <name type="scientific">Desulfobulbus propionicus (strain ATCC 33891 / DSM 2032 / VKM B-1956 / 1pr3)</name>
    <dbReference type="NCBI Taxonomy" id="577650"/>
    <lineage>
        <taxon>Bacteria</taxon>
        <taxon>Pseudomonadati</taxon>
        <taxon>Thermodesulfobacteriota</taxon>
        <taxon>Desulfobulbia</taxon>
        <taxon>Desulfobulbales</taxon>
        <taxon>Desulfobulbaceae</taxon>
        <taxon>Desulfobulbus</taxon>
    </lineage>
</organism>
<dbReference type="EMBL" id="CP002364">
    <property type="protein sequence ID" value="ADW17867.1"/>
    <property type="molecule type" value="Genomic_DNA"/>
</dbReference>
<gene>
    <name evidence="1" type="ordered locus">Despr_1715</name>
</gene>
<accession>A0A7U3YLZ8</accession>
<keyword evidence="2" id="KW-1185">Reference proteome</keyword>
<dbReference type="KEGG" id="dpr:Despr_1715"/>
<evidence type="ECO:0000313" key="1">
    <source>
        <dbReference type="EMBL" id="ADW17867.1"/>
    </source>
</evidence>
<protein>
    <submittedName>
        <fullName evidence="1">Uncharacterized protein</fullName>
    </submittedName>
</protein>
<proteinExistence type="predicted"/>
<dbReference type="RefSeq" id="WP_015724408.1">
    <property type="nucleotide sequence ID" value="NC_014972.1"/>
</dbReference>
<evidence type="ECO:0000313" key="2">
    <source>
        <dbReference type="Proteomes" id="UP000006365"/>
    </source>
</evidence>
<reference evidence="1 2" key="1">
    <citation type="journal article" date="2011" name="Stand. Genomic Sci.">
        <title>Complete genome sequence of Desulfobulbus propionicus type strain (1pr3).</title>
        <authorList>
            <person name="Pagani I."/>
            <person name="Lapidus A."/>
            <person name="Nolan M."/>
            <person name="Lucas S."/>
            <person name="Hammon N."/>
            <person name="Deshpande S."/>
            <person name="Cheng J.F."/>
            <person name="Chertkov O."/>
            <person name="Davenport K."/>
            <person name="Tapia R."/>
            <person name="Han C."/>
            <person name="Goodwin L."/>
            <person name="Pitluck S."/>
            <person name="Liolios K."/>
            <person name="Mavromatis K."/>
            <person name="Ivanova N."/>
            <person name="Mikhailova N."/>
            <person name="Pati A."/>
            <person name="Chen A."/>
            <person name="Palaniappan K."/>
            <person name="Land M."/>
            <person name="Hauser L."/>
            <person name="Chang Y.J."/>
            <person name="Jeffries C.D."/>
            <person name="Detter J.C."/>
            <person name="Brambilla E."/>
            <person name="Kannan K.P."/>
            <person name="Djao O.D."/>
            <person name="Rohde M."/>
            <person name="Pukall R."/>
            <person name="Spring S."/>
            <person name="Goker M."/>
            <person name="Sikorski J."/>
            <person name="Woyke T."/>
            <person name="Bristow J."/>
            <person name="Eisen J.A."/>
            <person name="Markowitz V."/>
            <person name="Hugenholtz P."/>
            <person name="Kyrpides N.C."/>
            <person name="Klenk H.P."/>
        </authorList>
    </citation>
    <scope>NUCLEOTIDE SEQUENCE [LARGE SCALE GENOMIC DNA]</scope>
    <source>
        <strain evidence="2">ATCC 33891 / DSM 2032 / 1pr3</strain>
    </source>
</reference>
<sequence length="132" mass="15424">MHHVFLYTPRDSATFRQVETYFRQFSWSGALSTLPPGSGFSSPLCLQMRSNDILLLFAHDDDDIDALLLMGDEFKSYRIILVISSEQQVRNNRYSHLSPRFVGYLESNIDEVVEYLTNIFRKETHNTPFLKR</sequence>
<dbReference type="AlphaFoldDB" id="A0A7U3YLZ8"/>
<name>A0A7U3YLZ8_DESPD</name>